<feature type="region of interest" description="Disordered" evidence="1">
    <location>
        <begin position="651"/>
        <end position="692"/>
    </location>
</feature>
<evidence type="ECO:0000313" key="2">
    <source>
        <dbReference type="EMBL" id="PIC31534.1"/>
    </source>
</evidence>
<proteinExistence type="predicted"/>
<comment type="caution">
    <text evidence="2">The sequence shown here is derived from an EMBL/GenBank/DDBJ whole genome shotgun (WGS) entry which is preliminary data.</text>
</comment>
<accession>A0A2G5TW89</accession>
<feature type="region of interest" description="Disordered" evidence="1">
    <location>
        <begin position="92"/>
        <end position="208"/>
    </location>
</feature>
<evidence type="ECO:0000256" key="1">
    <source>
        <dbReference type="SAM" id="MobiDB-lite"/>
    </source>
</evidence>
<sequence>MVFKNHAIPELRRFGTIANFNFSAAPEAEAPPQDEPPLRAPPIYINIDDDGDLIELELQDVANPEEADPEEVDPDVMILEVVVREDVVREEVVPEEVDPYEADPEEMVPEEVDPYEADPENVEPEEAVDVLMLEERPRSSSDIENIPEAPEPELVRPEAVRRYKTRSFPNPVKRSAPQAPEASAKRQRSEEPTTSLASSSEATIRLNRRSRRKIPEVVLDRGVIPPTGTIRKPFQFPPDYIPPPRPKIKNRPVIEDDQCDVAIVPDVLSPEDQAAYLDADDPEEELWTPEPGMTAGERKSIHLNYWKPIFRQFSGHIPMERALQHLMQKDYCVSEALDSVDQCLKTLPQFLKPLCVGQAVKLSKLIKDPKMDRRKIQEKVMRNYYLGEVQIYHHQFLRRFLLQAHWRRACNCDDFLVEKLDYVQRVGCSSCTKHIKKTPLDPSLLCLICQYYEKITGRRREVREVVFFKEEEEILDRWVLEERIQERTFSLEEVYKIIEKETSERQKKKDLTEEEKSMLSEDQLKLDGARIVELLKPFELKIHQCTCKKLPHIYKKVFSAKEEDRYQKSLVKHEGGQCKVAQELGVAVEVVERFVEVYPESHRIWTGSRSKKFFHLRNRILIPDLPPGIERLSEYTPGLGEPWLPTKEMMRLAVEESRKSHKDAKGSTARNSAETEQSSKSQSGVKRSRKTR</sequence>
<protein>
    <recommendedName>
        <fullName evidence="4">ELM2 domain-containing protein</fullName>
    </recommendedName>
</protein>
<feature type="compositionally biased region" description="Acidic residues" evidence="1">
    <location>
        <begin position="93"/>
        <end position="128"/>
    </location>
</feature>
<dbReference type="Proteomes" id="UP000230233">
    <property type="component" value="Chromosome IV"/>
</dbReference>
<keyword evidence="3" id="KW-1185">Reference proteome</keyword>
<dbReference type="EMBL" id="PDUG01000004">
    <property type="protein sequence ID" value="PIC31534.1"/>
    <property type="molecule type" value="Genomic_DNA"/>
</dbReference>
<feature type="compositionally biased region" description="Polar residues" evidence="1">
    <location>
        <begin position="668"/>
        <end position="685"/>
    </location>
</feature>
<organism evidence="2 3">
    <name type="scientific">Caenorhabditis nigoni</name>
    <dbReference type="NCBI Taxonomy" id="1611254"/>
    <lineage>
        <taxon>Eukaryota</taxon>
        <taxon>Metazoa</taxon>
        <taxon>Ecdysozoa</taxon>
        <taxon>Nematoda</taxon>
        <taxon>Chromadorea</taxon>
        <taxon>Rhabditida</taxon>
        <taxon>Rhabditina</taxon>
        <taxon>Rhabditomorpha</taxon>
        <taxon>Rhabditoidea</taxon>
        <taxon>Rhabditidae</taxon>
        <taxon>Peloderinae</taxon>
        <taxon>Caenorhabditis</taxon>
    </lineage>
</organism>
<evidence type="ECO:0000313" key="3">
    <source>
        <dbReference type="Proteomes" id="UP000230233"/>
    </source>
</evidence>
<gene>
    <name evidence="2" type="primary">Cnig_chr_IV.g12206</name>
    <name evidence="2" type="ORF">B9Z55_012206</name>
</gene>
<name>A0A2G5TW89_9PELO</name>
<feature type="compositionally biased region" description="Polar residues" evidence="1">
    <location>
        <begin position="192"/>
        <end position="202"/>
    </location>
</feature>
<dbReference type="AlphaFoldDB" id="A0A2G5TW89"/>
<dbReference type="STRING" id="1611254.A0A2G5TW89"/>
<reference evidence="3" key="1">
    <citation type="submission" date="2017-10" db="EMBL/GenBank/DDBJ databases">
        <title>Rapid genome shrinkage in a self-fertile nematode reveals novel sperm competition proteins.</title>
        <authorList>
            <person name="Yin D."/>
            <person name="Schwarz E.M."/>
            <person name="Thomas C.G."/>
            <person name="Felde R.L."/>
            <person name="Korf I.F."/>
            <person name="Cutter A.D."/>
            <person name="Schartner C.M."/>
            <person name="Ralston E.J."/>
            <person name="Meyer B.J."/>
            <person name="Haag E.S."/>
        </authorList>
    </citation>
    <scope>NUCLEOTIDE SEQUENCE [LARGE SCALE GENOMIC DNA]</scope>
    <source>
        <strain evidence="3">JU1422</strain>
    </source>
</reference>
<evidence type="ECO:0008006" key="4">
    <source>
        <dbReference type="Google" id="ProtNLM"/>
    </source>
</evidence>
<dbReference type="OrthoDB" id="5870568at2759"/>